<keyword evidence="3" id="KW-0443">Lipid metabolism</keyword>
<dbReference type="InterPro" id="IPR010802">
    <property type="entry name" value="DUF1400"/>
</dbReference>
<evidence type="ECO:0000256" key="1">
    <source>
        <dbReference type="ARBA" id="ARBA00022801"/>
    </source>
</evidence>
<dbReference type="Pfam" id="PF07176">
    <property type="entry name" value="DUF1400"/>
    <property type="match status" value="1"/>
</dbReference>
<comment type="caution">
    <text evidence="5">The sequence shown here is derived from an EMBL/GenBank/DDBJ whole genome shotgun (WGS) entry which is preliminary data.</text>
</comment>
<dbReference type="AlphaFoldDB" id="Q4C2S2"/>
<dbReference type="GO" id="GO:0003847">
    <property type="term" value="F:1-alkyl-2-acetylglycerophosphocholine esterase activity"/>
    <property type="evidence" value="ECO:0007669"/>
    <property type="project" value="TreeGrafter"/>
</dbReference>
<reference evidence="5" key="2">
    <citation type="submission" date="2005-06" db="EMBL/GenBank/DDBJ databases">
        <title>Sequencing of the draft genome and assembly of Crocosphaera watsonii WH 8501.</title>
        <authorList>
            <consortium name="US DOE Joint Genome Institute (JGI-PGF)"/>
            <person name="Copeland A."/>
            <person name="Lucas S."/>
            <person name="Lapidus A."/>
            <person name="Barry K."/>
            <person name="Detter C."/>
            <person name="Glavina T."/>
            <person name="Hammon N."/>
            <person name="Israni S."/>
            <person name="Pitluck S."/>
            <person name="Richardson P."/>
        </authorList>
    </citation>
    <scope>NUCLEOTIDE SEQUENCE [LARGE SCALE GENOMIC DNA]</scope>
    <source>
        <strain evidence="5">WH 8501</strain>
    </source>
</reference>
<feature type="domain" description="DUF1400" evidence="4">
    <location>
        <begin position="34"/>
        <end position="156"/>
    </location>
</feature>
<sequence length="604" mass="68078">MNFLKFLSPFIFNVVEGFTPILLSLVLGVSPCNSAENIILKAGLLNHKIAVEDLDEFLETGEISSSLQPYQFLLTSEIQEVLSQNINIDPVIAEQFLNDIFKSDDGQRLLKQISQALPDSSSSELKEGLKLLLKQTNNFNFINFLRVYPQETLTIDLSKAAILGLKMNESFLHSRLINAQFKKGLKNSSNIEIQPKFDPTVSGQKSISIERNVLYDRSRNRYIALDIYTAKKTHGPLVVMSHGFASDRRFLRYLAKHLTSYGITVVSVEHPGSDIHALLKTATGINSSQILPSEEFIDRPQDISLVLNKLTLLNENTRKFKGKFNTQEVSIIGHSFGGYTALALGGASLDLKTLRSFCQKESPLKRSPADWLQCAAGELPYPQRNFQDNRIRQIIIFNPIIGELFGNNLSQIKVPTLILSASDDGITPTISHQLKPFQELSTEKYLIMAMGGTHMSVTDMNSMNSMMGQSTLVREIMGEKAEPVRRLVRGVSLAFIQQLTEEKSRYKVFLTPSYIESLSQGNLNFRLGTELPMTVKTWINVTNMKQPEANLWSLKSKLTPIQNIQQYFVNARQLLLQPEYSTEKLNDLFTGLLHNHDDKLDKWS</sequence>
<keyword evidence="1" id="KW-0378">Hydrolase</keyword>
<keyword evidence="2" id="KW-0442">Lipid degradation</keyword>
<dbReference type="Gene3D" id="3.40.50.1820">
    <property type="entry name" value="alpha/beta hydrolase"/>
    <property type="match status" value="1"/>
</dbReference>
<evidence type="ECO:0000259" key="4">
    <source>
        <dbReference type="Pfam" id="PF07176"/>
    </source>
</evidence>
<dbReference type="Proteomes" id="UP000003922">
    <property type="component" value="Unassembled WGS sequence"/>
</dbReference>
<evidence type="ECO:0000256" key="2">
    <source>
        <dbReference type="ARBA" id="ARBA00022963"/>
    </source>
</evidence>
<evidence type="ECO:0000256" key="3">
    <source>
        <dbReference type="ARBA" id="ARBA00023098"/>
    </source>
</evidence>
<accession>Q4C2S2</accession>
<dbReference type="ESTHER" id="crowt-q4c2s2">
    <property type="family name" value="Duf_1400"/>
</dbReference>
<gene>
    <name evidence="5" type="ORF">CwatDRAFT_3075</name>
</gene>
<dbReference type="EMBL" id="AADV02000026">
    <property type="protein sequence ID" value="EAM50441.1"/>
    <property type="molecule type" value="Genomic_DNA"/>
</dbReference>
<name>Q4C2S2_CROWT</name>
<evidence type="ECO:0000313" key="6">
    <source>
        <dbReference type="Proteomes" id="UP000003922"/>
    </source>
</evidence>
<reference evidence="5" key="3">
    <citation type="submission" date="2016-12" db="EMBL/GenBank/DDBJ databases">
        <title>Annotation of the draft genome assembly of Crocosphaera watsonii WH 8501.</title>
        <authorList>
            <consortium name="US DOE Joint Genome Institute (JGI-ORNL)"/>
            <person name="Larimer F."/>
            <person name="Land M."/>
        </authorList>
    </citation>
    <scope>NUCLEOTIDE SEQUENCE</scope>
    <source>
        <strain evidence="5">WH 8501</strain>
    </source>
</reference>
<proteinExistence type="predicted"/>
<protein>
    <recommendedName>
        <fullName evidence="4">DUF1400 domain-containing protein</fullName>
    </recommendedName>
</protein>
<evidence type="ECO:0000313" key="5">
    <source>
        <dbReference type="EMBL" id="EAM50441.1"/>
    </source>
</evidence>
<dbReference type="InterPro" id="IPR029058">
    <property type="entry name" value="AB_hydrolase_fold"/>
</dbReference>
<dbReference type="Pfam" id="PF03403">
    <property type="entry name" value="PAF-AH_p_II"/>
    <property type="match status" value="1"/>
</dbReference>
<dbReference type="RefSeq" id="WP_007305863.1">
    <property type="nucleotide sequence ID" value="NZ_AADV02000026.1"/>
</dbReference>
<dbReference type="PANTHER" id="PTHR10272:SF13">
    <property type="entry name" value="POLY(ETHYLENE TEREPHTHALATE) HYDROLASE"/>
    <property type="match status" value="1"/>
</dbReference>
<dbReference type="OrthoDB" id="422423at2"/>
<dbReference type="SUPFAM" id="SSF53474">
    <property type="entry name" value="alpha/beta-Hydrolases"/>
    <property type="match status" value="1"/>
</dbReference>
<organism evidence="5 6">
    <name type="scientific">Crocosphaera watsonii WH 8501</name>
    <dbReference type="NCBI Taxonomy" id="165597"/>
    <lineage>
        <taxon>Bacteria</taxon>
        <taxon>Bacillati</taxon>
        <taxon>Cyanobacteriota</taxon>
        <taxon>Cyanophyceae</taxon>
        <taxon>Oscillatoriophycideae</taxon>
        <taxon>Chroococcales</taxon>
        <taxon>Aphanothecaceae</taxon>
        <taxon>Crocosphaera</taxon>
    </lineage>
</organism>
<keyword evidence="6" id="KW-1185">Reference proteome</keyword>
<dbReference type="KEGG" id="cwa:CwatDRAFT_3075"/>
<dbReference type="PANTHER" id="PTHR10272">
    <property type="entry name" value="PLATELET-ACTIVATING FACTOR ACETYLHYDROLASE"/>
    <property type="match status" value="1"/>
</dbReference>
<reference evidence="5" key="1">
    <citation type="submission" date="2004-02" db="EMBL/GenBank/DDBJ databases">
        <authorList>
            <consortium name="DOE Joint Genome Institute"/>
        </authorList>
    </citation>
    <scope>NUCLEOTIDE SEQUENCE [LARGE SCALE GENOMIC DNA]</scope>
    <source>
        <strain evidence="5">WH 8501</strain>
    </source>
</reference>
<dbReference type="GO" id="GO:0016042">
    <property type="term" value="P:lipid catabolic process"/>
    <property type="evidence" value="ECO:0007669"/>
    <property type="project" value="UniProtKB-KW"/>
</dbReference>